<gene>
    <name evidence="2" type="ORF">HNQ09_000244</name>
</gene>
<dbReference type="Gene3D" id="3.30.460.10">
    <property type="entry name" value="Beta Polymerase, domain 2"/>
    <property type="match status" value="1"/>
</dbReference>
<name>A0A7W8GC68_9DEIO</name>
<dbReference type="GO" id="GO:0016740">
    <property type="term" value="F:transferase activity"/>
    <property type="evidence" value="ECO:0007669"/>
    <property type="project" value="UniProtKB-KW"/>
</dbReference>
<protein>
    <submittedName>
        <fullName evidence="2">Lincosamide nucleotidyltransferase</fullName>
    </submittedName>
</protein>
<dbReference type="Proteomes" id="UP000525389">
    <property type="component" value="Unassembled WGS sequence"/>
</dbReference>
<evidence type="ECO:0000259" key="1">
    <source>
        <dbReference type="Pfam" id="PF21418"/>
    </source>
</evidence>
<dbReference type="RefSeq" id="WP_184024340.1">
    <property type="nucleotide sequence ID" value="NZ_JACHFN010000001.1"/>
</dbReference>
<dbReference type="SUPFAM" id="SSF81301">
    <property type="entry name" value="Nucleotidyltransferase"/>
    <property type="match status" value="1"/>
</dbReference>
<evidence type="ECO:0000313" key="3">
    <source>
        <dbReference type="Proteomes" id="UP000525389"/>
    </source>
</evidence>
<dbReference type="InterPro" id="IPR048495">
    <property type="entry name" value="LinB-like_C"/>
</dbReference>
<evidence type="ECO:0000313" key="2">
    <source>
        <dbReference type="EMBL" id="MBB5232827.1"/>
    </source>
</evidence>
<dbReference type="AlphaFoldDB" id="A0A7W8GC68"/>
<accession>A0A7W8GC68</accession>
<sequence>MLPYSPVTSAQRDLDRAIRAAIKQDDRIGHALAYGSFTQGTADAFSDLEYFVFLPSAELATFDVRRWLEAVAPVRHFFVNDFGTPNAVMDGLLRVELHAEPETALAGVESWPGFHIRPEAMLVKDRDGRLARHLAALAAKGRPQPETEAQPIHDRLLGWLVFGLNVLERGERVRALELLGWVRAGLLRLARLAEGKTGHWLTASRRAEWELSGAALGRYARLTGSLDELERLYAEAWAWTQELAGQLPGVRGAAPELANALGARVRRLDQAAGQRALHCRP</sequence>
<dbReference type="EMBL" id="JACHFN010000001">
    <property type="protein sequence ID" value="MBB5232827.1"/>
    <property type="molecule type" value="Genomic_DNA"/>
</dbReference>
<comment type="caution">
    <text evidence="2">The sequence shown here is derived from an EMBL/GenBank/DDBJ whole genome shotgun (WGS) entry which is preliminary data.</text>
</comment>
<dbReference type="InterPro" id="IPR043519">
    <property type="entry name" value="NT_sf"/>
</dbReference>
<proteinExistence type="predicted"/>
<feature type="domain" description="Lincosamide nucleotidyltransferase-like C-terminal" evidence="1">
    <location>
        <begin position="158"/>
        <end position="247"/>
    </location>
</feature>
<dbReference type="Gene3D" id="1.20.120.330">
    <property type="entry name" value="Nucleotidyltransferases domain 2"/>
    <property type="match status" value="1"/>
</dbReference>
<keyword evidence="3" id="KW-1185">Reference proteome</keyword>
<reference evidence="2 3" key="1">
    <citation type="submission" date="2020-08" db="EMBL/GenBank/DDBJ databases">
        <title>Genomic Encyclopedia of Type Strains, Phase IV (KMG-IV): sequencing the most valuable type-strain genomes for metagenomic binning, comparative biology and taxonomic classification.</title>
        <authorList>
            <person name="Goeker M."/>
        </authorList>
    </citation>
    <scope>NUCLEOTIDE SEQUENCE [LARGE SCALE GENOMIC DNA]</scope>
    <source>
        <strain evidence="2 3">DSM 101791</strain>
    </source>
</reference>
<organism evidence="2 3">
    <name type="scientific">Deinococcus budaensis</name>
    <dbReference type="NCBI Taxonomy" id="1665626"/>
    <lineage>
        <taxon>Bacteria</taxon>
        <taxon>Thermotogati</taxon>
        <taxon>Deinococcota</taxon>
        <taxon>Deinococci</taxon>
        <taxon>Deinococcales</taxon>
        <taxon>Deinococcaceae</taxon>
        <taxon>Deinococcus</taxon>
    </lineage>
</organism>
<dbReference type="Pfam" id="PF21418">
    <property type="entry name" value="LinB-like_C"/>
    <property type="match status" value="1"/>
</dbReference>
<keyword evidence="2" id="KW-0808">Transferase</keyword>